<gene>
    <name evidence="3" type="ORF">CRD36_00670</name>
</gene>
<dbReference type="InterPro" id="IPR013216">
    <property type="entry name" value="Methyltransf_11"/>
</dbReference>
<evidence type="ECO:0000313" key="3">
    <source>
        <dbReference type="EMBL" id="PHZ86435.1"/>
    </source>
</evidence>
<sequence>MTEPELRARLQKTPKNAVLHHNLGSLLYQNGDLSGALGSFLTALILKPKNLAFAKNTLHVLGQTSGYQLPDGILHILARWAEHDEINVQDLSMVVHNQYSAAPLLGTLLNVLDASEQDRETILASDHFDAFFQDALLLAVMTRAIVITPLLETVLTRLRRHVLEQSIEKGLSDHAMATRVDFLAALANQCFNTEYAYAVTAEEMALVDQLVQTAVEGPLKWAVLGAYRPLHEVLQSAPSYNKNQSPPIKFLLKRQWFDSHDEAGLRNQISSLTTVSDETSKKVQQQYERYPYPRWINTSKSSAQSFDKFLQSRFPDQAPYARAKGPIDLLIPGCGTGLQICRLASGIAPARITALDISYTSLAYAKRAVAENGFRKHKICYYHADILALDAPNLESDYIDCTGVLHHLGAPEQGLAILTRLLRPGGYMRLALYSERGRQDVIKARDYIAAEGFPDSAEGVRDFRQAVLSLPPDHPVAKVAQNQDFYSISGLHDLVFNVNENRYTPQQLKLMLERAGLIFLGFDHMDPALSGRYATAYPGDKLQRDLGNWDRFDQDNPDSFGFMYHFWCRKPVS</sequence>
<dbReference type="RefSeq" id="WP_099470812.1">
    <property type="nucleotide sequence ID" value="NZ_CP041025.1"/>
</dbReference>
<dbReference type="CDD" id="cd02440">
    <property type="entry name" value="AdoMet_MTases"/>
    <property type="match status" value="1"/>
</dbReference>
<keyword evidence="4" id="KW-1185">Reference proteome</keyword>
<dbReference type="Proteomes" id="UP000229730">
    <property type="component" value="Unassembled WGS sequence"/>
</dbReference>
<dbReference type="PANTHER" id="PTHR43861">
    <property type="entry name" value="TRANS-ACONITATE 2-METHYLTRANSFERASE-RELATED"/>
    <property type="match status" value="1"/>
</dbReference>
<dbReference type="Gene3D" id="3.40.50.150">
    <property type="entry name" value="Vaccinia Virus protein VP39"/>
    <property type="match status" value="1"/>
</dbReference>
<feature type="domain" description="Methyltransferase type 11" evidence="2">
    <location>
        <begin position="332"/>
        <end position="428"/>
    </location>
</feature>
<organism evidence="3 4">
    <name type="scientific">Paremcibacter congregatus</name>
    <dbReference type="NCBI Taxonomy" id="2043170"/>
    <lineage>
        <taxon>Bacteria</taxon>
        <taxon>Pseudomonadati</taxon>
        <taxon>Pseudomonadota</taxon>
        <taxon>Alphaproteobacteria</taxon>
        <taxon>Emcibacterales</taxon>
        <taxon>Emcibacteraceae</taxon>
        <taxon>Paremcibacter</taxon>
    </lineage>
</organism>
<dbReference type="AlphaFoldDB" id="A0A2G4YVT6"/>
<feature type="repeat" description="TPR" evidence="1">
    <location>
        <begin position="17"/>
        <end position="50"/>
    </location>
</feature>
<dbReference type="InterPro" id="IPR029063">
    <property type="entry name" value="SAM-dependent_MTases_sf"/>
</dbReference>
<evidence type="ECO:0000313" key="4">
    <source>
        <dbReference type="Proteomes" id="UP000229730"/>
    </source>
</evidence>
<dbReference type="Pfam" id="PF08241">
    <property type="entry name" value="Methyltransf_11"/>
    <property type="match status" value="1"/>
</dbReference>
<comment type="caution">
    <text evidence="3">The sequence shown here is derived from an EMBL/GenBank/DDBJ whole genome shotgun (WGS) entry which is preliminary data.</text>
</comment>
<dbReference type="GO" id="GO:0008757">
    <property type="term" value="F:S-adenosylmethionine-dependent methyltransferase activity"/>
    <property type="evidence" value="ECO:0007669"/>
    <property type="project" value="InterPro"/>
</dbReference>
<dbReference type="PROSITE" id="PS50005">
    <property type="entry name" value="TPR"/>
    <property type="match status" value="1"/>
</dbReference>
<evidence type="ECO:0000259" key="2">
    <source>
        <dbReference type="Pfam" id="PF08241"/>
    </source>
</evidence>
<accession>A0A2G4YVT6</accession>
<dbReference type="InParanoid" id="A0A2G4YVT6"/>
<dbReference type="InterPro" id="IPR019734">
    <property type="entry name" value="TPR_rpt"/>
</dbReference>
<dbReference type="EMBL" id="PDEM01000007">
    <property type="protein sequence ID" value="PHZ86435.1"/>
    <property type="molecule type" value="Genomic_DNA"/>
</dbReference>
<dbReference type="Gene3D" id="1.25.40.10">
    <property type="entry name" value="Tetratricopeptide repeat domain"/>
    <property type="match status" value="1"/>
</dbReference>
<dbReference type="InterPro" id="IPR011990">
    <property type="entry name" value="TPR-like_helical_dom_sf"/>
</dbReference>
<proteinExistence type="predicted"/>
<dbReference type="OrthoDB" id="649979at2"/>
<name>A0A2G4YVT6_9PROT</name>
<keyword evidence="1" id="KW-0802">TPR repeat</keyword>
<dbReference type="SUPFAM" id="SSF48452">
    <property type="entry name" value="TPR-like"/>
    <property type="match status" value="1"/>
</dbReference>
<protein>
    <recommendedName>
        <fullName evidence="2">Methyltransferase type 11 domain-containing protein</fullName>
    </recommendedName>
</protein>
<dbReference type="PANTHER" id="PTHR43861:SF1">
    <property type="entry name" value="TRANS-ACONITATE 2-METHYLTRANSFERASE"/>
    <property type="match status" value="1"/>
</dbReference>
<dbReference type="SUPFAM" id="SSF53335">
    <property type="entry name" value="S-adenosyl-L-methionine-dependent methyltransferases"/>
    <property type="match status" value="1"/>
</dbReference>
<reference evidence="3 4" key="1">
    <citation type="submission" date="2017-10" db="EMBL/GenBank/DDBJ databases">
        <title>Frigbacter circumglobatus gen. nov. sp. nov., isolated from sediment cultured in situ.</title>
        <authorList>
            <person name="Zhao Z."/>
        </authorList>
    </citation>
    <scope>NUCLEOTIDE SEQUENCE [LARGE SCALE GENOMIC DNA]</scope>
    <source>
        <strain evidence="3 4">ZYL</strain>
    </source>
</reference>
<evidence type="ECO:0000256" key="1">
    <source>
        <dbReference type="PROSITE-ProRule" id="PRU00339"/>
    </source>
</evidence>